<accession>A0A1B9F374</accession>
<dbReference type="RefSeq" id="WP_067620406.1">
    <property type="nucleotide sequence ID" value="NZ_MAGO01000014.1"/>
</dbReference>
<comment type="caution">
    <text evidence="3">The sequence shown here is derived from an EMBL/GenBank/DDBJ whole genome shotgun (WGS) entry which is preliminary data.</text>
</comment>
<evidence type="ECO:0000256" key="1">
    <source>
        <dbReference type="SAM" id="MobiDB-lite"/>
    </source>
</evidence>
<reference evidence="3 4" key="1">
    <citation type="submission" date="2016-06" db="EMBL/GenBank/DDBJ databases">
        <title>Respiratory ammonification of nitrate coupled to the oxidation of elemental sulfur in deep-sea autotrophic thermophilic bacteria.</title>
        <authorList>
            <person name="Slobodkina G.B."/>
            <person name="Mardanov A.V."/>
            <person name="Ravin N.V."/>
            <person name="Frolova A.A."/>
            <person name="Viryasiv M.B."/>
            <person name="Chernyh N.A."/>
            <person name="Bonch-Osmolovskaya E.A."/>
            <person name="Slobodkin A.I."/>
        </authorList>
    </citation>
    <scope>NUCLEOTIDE SEQUENCE [LARGE SCALE GENOMIC DNA]</scope>
    <source>
        <strain evidence="3 4">S69</strain>
    </source>
</reference>
<gene>
    <name evidence="3" type="ORF">DBT_2273</name>
</gene>
<evidence type="ECO:0000259" key="2">
    <source>
        <dbReference type="Pfam" id="PF18914"/>
    </source>
</evidence>
<sequence>MLDLKKCHFLAFLLAGMLFFLPKIVGAQVEEDDLTFSGEVVSVGGDNITIDVGGNNVTVPVDSTVENDMDGDDALEDMLETLVSGDQGANGTAIEIGEIVEMEASFGKRGLLLNRMRRPFKRDVLWLGPASYEDGNLTCAGIKARVLDESAGDPFSTLIIGQYGEKVSIGDLDLTSVRVRIGYSDDNGYFVKRIVQGPILDIRGLISEVDEDQSHITVNGLSISLNDNTVIRAFRSILVSKGLDRSVLRSGLPVRVLAQYINNEYFAVGILVLRQNLVRFRALINEIEDDGTAVIQTPGTHLTLKVKLDTTQNDLKPGDFVTFSGEIFENGQIGMKNIGKVGQRSSRDILTPAPSFAKQPKRPQHPGVGGKIGRRIMK</sequence>
<feature type="region of interest" description="Disordered" evidence="1">
    <location>
        <begin position="352"/>
        <end position="378"/>
    </location>
</feature>
<name>A0A1B9F374_9BACT</name>
<dbReference type="AlphaFoldDB" id="A0A1B9F374"/>
<proteinExistence type="predicted"/>
<evidence type="ECO:0000313" key="4">
    <source>
        <dbReference type="Proteomes" id="UP000093080"/>
    </source>
</evidence>
<feature type="domain" description="DUF5666" evidence="2">
    <location>
        <begin position="203"/>
        <end position="267"/>
    </location>
</feature>
<dbReference type="InterPro" id="IPR043724">
    <property type="entry name" value="DUF5666"/>
</dbReference>
<dbReference type="Proteomes" id="UP000093080">
    <property type="component" value="Unassembled WGS sequence"/>
</dbReference>
<keyword evidence="4" id="KW-1185">Reference proteome</keyword>
<evidence type="ECO:0000313" key="3">
    <source>
        <dbReference type="EMBL" id="OCC14284.1"/>
    </source>
</evidence>
<dbReference type="Pfam" id="PF18914">
    <property type="entry name" value="DUF5666"/>
    <property type="match status" value="1"/>
</dbReference>
<dbReference type="STRING" id="1156395.DBT_2273"/>
<dbReference type="EMBL" id="MAGO01000014">
    <property type="protein sequence ID" value="OCC14284.1"/>
    <property type="molecule type" value="Genomic_DNA"/>
</dbReference>
<organism evidence="3 4">
    <name type="scientific">Dissulfuribacter thermophilus</name>
    <dbReference type="NCBI Taxonomy" id="1156395"/>
    <lineage>
        <taxon>Bacteria</taxon>
        <taxon>Pseudomonadati</taxon>
        <taxon>Thermodesulfobacteriota</taxon>
        <taxon>Dissulfuribacteria</taxon>
        <taxon>Dissulfuribacterales</taxon>
        <taxon>Dissulfuribacteraceae</taxon>
        <taxon>Dissulfuribacter</taxon>
    </lineage>
</organism>
<protein>
    <recommendedName>
        <fullName evidence="2">DUF5666 domain-containing protein</fullName>
    </recommendedName>
</protein>